<dbReference type="Proteomes" id="UP000050360">
    <property type="component" value="Unassembled WGS sequence"/>
</dbReference>
<dbReference type="PANTHER" id="PTHR37954">
    <property type="entry name" value="BLL4979 PROTEIN"/>
    <property type="match status" value="1"/>
</dbReference>
<dbReference type="PANTHER" id="PTHR37954:SF3">
    <property type="entry name" value="DUF169 DOMAIN-CONTAINING PROTEIN"/>
    <property type="match status" value="1"/>
</dbReference>
<name>A0A0N8KR60_9EURY</name>
<sequence length="194" mass="21426">MEKGNPVSILISNEKGTESPLLYCELVHRARYGESFIITSQGCSVCEYVFCNAENSPGDYYNSTGRYKNQKATSNAVSSLKRFEINGRSIRITPFKGEKFDVLILYLKPVRAMRIIQAYAYLEGKQVKISTGGIASICSDCTVNPLRGKLSYSLGCKGSRKHSKYGDDEVVVGIPFELAKDIDEALGKIPETLS</sequence>
<accession>A0A0N8KR60</accession>
<protein>
    <recommendedName>
        <fullName evidence="3">Protein clustered with O-phosphoseryl-tRNA(Cys) synthetase</fullName>
    </recommendedName>
</protein>
<dbReference type="EMBL" id="LKCM01000116">
    <property type="protein sequence ID" value="KPQ44034.1"/>
    <property type="molecule type" value="Genomic_DNA"/>
</dbReference>
<comment type="caution">
    <text evidence="1">The sequence shown here is derived from an EMBL/GenBank/DDBJ whole genome shotgun (WGS) entry which is preliminary data.</text>
</comment>
<reference evidence="1 2" key="1">
    <citation type="submission" date="2015-09" db="EMBL/GenBank/DDBJ databases">
        <title>A metagenomics-based metabolic model of nitrate-dependent anaerobic oxidation of methane by Methanoperedens-like archaea.</title>
        <authorList>
            <person name="Arshad A."/>
            <person name="Speth D.R."/>
            <person name="De Graaf R.M."/>
            <person name="Op Den Camp H.J."/>
            <person name="Jetten M.S."/>
            <person name="Welte C.U."/>
        </authorList>
    </citation>
    <scope>NUCLEOTIDE SEQUENCE [LARGE SCALE GENOMIC DNA]</scope>
</reference>
<evidence type="ECO:0000313" key="1">
    <source>
        <dbReference type="EMBL" id="KPQ44034.1"/>
    </source>
</evidence>
<dbReference type="InterPro" id="IPR003748">
    <property type="entry name" value="DUF169"/>
</dbReference>
<gene>
    <name evidence="1" type="ORF">MPEBLZ_01401</name>
</gene>
<dbReference type="AlphaFoldDB" id="A0A0N8KR60"/>
<dbReference type="Pfam" id="PF02596">
    <property type="entry name" value="DUF169"/>
    <property type="match status" value="1"/>
</dbReference>
<evidence type="ECO:0008006" key="3">
    <source>
        <dbReference type="Google" id="ProtNLM"/>
    </source>
</evidence>
<proteinExistence type="predicted"/>
<organism evidence="1 2">
    <name type="scientific">Candidatus Methanoperedens nitratireducens</name>
    <dbReference type="NCBI Taxonomy" id="1392998"/>
    <lineage>
        <taxon>Archaea</taxon>
        <taxon>Methanobacteriati</taxon>
        <taxon>Methanobacteriota</taxon>
        <taxon>Stenosarchaea group</taxon>
        <taxon>Methanomicrobia</taxon>
        <taxon>Methanosarcinales</taxon>
        <taxon>ANME-2 cluster</taxon>
        <taxon>Candidatus Methanoperedentaceae</taxon>
        <taxon>Candidatus Methanoperedens</taxon>
    </lineage>
</organism>
<evidence type="ECO:0000313" key="2">
    <source>
        <dbReference type="Proteomes" id="UP000050360"/>
    </source>
</evidence>